<protein>
    <submittedName>
        <fullName evidence="3">Multicopper oxidase</fullName>
    </submittedName>
</protein>
<keyword evidence="4" id="KW-1185">Reference proteome</keyword>
<evidence type="ECO:0000256" key="2">
    <source>
        <dbReference type="SAM" id="MobiDB-lite"/>
    </source>
</evidence>
<dbReference type="SUPFAM" id="SSF49503">
    <property type="entry name" value="Cupredoxins"/>
    <property type="match status" value="2"/>
</dbReference>
<reference evidence="3 4" key="1">
    <citation type="journal article" date="2014" name="Antonie Van Leeuwenhoek">
        <title>Roseivivax atlanticus sp. nov., isolated from surface seawater of the Atlantic Ocean.</title>
        <authorList>
            <person name="Li G."/>
            <person name="Lai Q."/>
            <person name="Liu X."/>
            <person name="Sun F."/>
            <person name="Shao Z."/>
        </authorList>
    </citation>
    <scope>NUCLEOTIDE SEQUENCE [LARGE SCALE GENOMIC DNA]</scope>
    <source>
        <strain evidence="3 4">22II-s10s</strain>
    </source>
</reference>
<keyword evidence="1" id="KW-0479">Metal-binding</keyword>
<organism evidence="3 4">
    <name type="scientific">Roseivivax marinus</name>
    <dbReference type="NCBI Taxonomy" id="1379903"/>
    <lineage>
        <taxon>Bacteria</taxon>
        <taxon>Pseudomonadati</taxon>
        <taxon>Pseudomonadota</taxon>
        <taxon>Alphaproteobacteria</taxon>
        <taxon>Rhodobacterales</taxon>
        <taxon>Roseobacteraceae</taxon>
        <taxon>Roseivivax</taxon>
    </lineage>
</organism>
<feature type="compositionally biased region" description="Basic and acidic residues" evidence="2">
    <location>
        <begin position="715"/>
        <end position="725"/>
    </location>
</feature>
<dbReference type="InterPro" id="IPR002355">
    <property type="entry name" value="Cu_oxidase_Cu_BS"/>
</dbReference>
<evidence type="ECO:0000256" key="1">
    <source>
        <dbReference type="ARBA" id="ARBA00022723"/>
    </source>
</evidence>
<sequence>MDTPESGRVVCADLVALEQILVYNRFGSFNPYGTIFALRRDVAEAVPGTETVDAEYCGGRLGTEAGGGDLSAGSVRLKDCKRPRPITLRVNVGDVLMLRVENLLTDPDAPDFSKDFCGDDTLADEAQRRVRVGVREGDDLLVSHGEADCRDTANDDGMAPAAEAGAPDWPATRLVNLVAQGLHPLPDPGTGEVHGACRGLDAVAPGESFVCRYSVDQEGTYFFASMAAPAGGEGDGGSLVHGLFGAVVAERQGSRWYRSQVTEAAMNEAWERSTDPATNRHAREGQIDYEVTDDAGVPVLNMARAIDAPQSDFDAAAHLEIVHTDLNAIIWCNDALPEDRQDCRARTDGGVPTTEPGYAAFREFSVFFHDELKSFYTRNFRELGQLGQLAGVKDGFAINYGASGMGSLLLANRKGIGPSADCMECLYEEFFLTSWANGDPALLEWFADDPSNVHHSYLNDPVVFRNFHAGPKETHVFHLHAHQWFAGNDPNRGSYLDSQTVGPQQGFTYNIYHGGLRGENGNGKGWWDTQGSGNRNRTVGDSIFHCHLYPHFAQGMWALWRVHDVFEDGTRKLPDGQADPGLSIDFAPRNGDDPVMKRAGSVNAETGAWQDDEGTPVPALVPLPGEPLPLLPSYGEDTELAGDGTDPEIAPMPGYPFYIGGRPGHRPPQAPLDIARDFGPNPGADTEDGIDDRTAVAGDAWLAAGLNRHVVGDGSVRETGEKAPDVLDDGTPVEDLTGERKSRFYAQAVAKAFALGDLSGHLEEAEVEPLSPWGTFLERAAMGFHFDGQLSVDGQSGPTALKLEAIDGTEVTGQAQRGSYDTLRAPRPAGTDTADPPRFYVNGSAPKPGAPFADPCGTALGDQETEPAPDPLGAGWLEAADFLPDPNLDGYRRYEVSAVQLDMIVNSAGWHDPQARINVLTAESDDYKDGPGWRISPVISDSEEPFFFRALSGECIEFRHTNELPKELELDDFQVKTPTDTIGQHIHLVKFDVTSSDGSGNGWNYEDGTLAADEVAGRLCAWARVDETGEADAILADLAQQTRDAIGDDDEIDEFPDEMGFCEWPVVAESRIWRLERNRFPFLFQTTTQRWFADPILSADEDGAVDRTMRTVFTHDHFGPSSIQQHGFYAALVVEPPARLQAEAEGNSRIDAETASNWYPKIRPSSGGEAAGPLPDPVRAAAVAWGGKAWEGARKQIVTQPTAEAAANDPSYFQHPNYREFMLSIADFALLYDPRDRETPRLDRIAAQDGTVAGGLEGMERLFCEAFWRNSPALLGQVCGAAPTRDSGTTSYYFPGDPPPAFFAAGAFRDDVHRDLYTGDLFSGAPLQTDPEEVADLGTYLTKYRQRAAGTWDPEGGDNQTTAMAKPVAGPVRPESISVDHHDPYLVNYRGAPIPLRIGTKEPDGSPSSDCAPKQMNRPGESGDSEVVSALEAGDFGQCSVAHQRRDDAGGDIGMAFSSRLHGDPETPVLEAFQGERLVIRMIQGAQEVQHMFGVAGQPFRRNIDQHWMRGAQPLGLSPAWEDDPSLQQACFEREVIRLSDPRDYAKWRDTAPSRWDEVGIDPAFWRAYEAALATCDNIEGFAYAQEIGISEHFEMQGSLRADVPASVEAVPAPSGPASASDPETIEVPRDSSDYFYSYGTSDALWNGAWGLVRIFENDDALDPRTIDFSPGGTGTAEAEPIGLRVAPLPRFSTQVEVAAQEGFGSRNGLACPVPDPGSDDPQRVVDAVVAAVEMRRVFPEQKGTVHGADLYDPDGLFLSLISPGSLGLAGIEDAGFADLGADQVIAAIRAAYPEQPEPFVLRVAAGDCLRLRVVNLLGESGGMRDLLGDAIMPRIVPLNTDPVPSIEDRPVAEGSATVETVGLLERPEGVASGVRPSSRLALTFGLPGLDLIRDTPQGYGYNADALAGGNGGVTTSDVLVAYAGRYRLDLPDTNGVNRLIARRLYERLSGPGYDAPGTLLGSLGGQMRDIADQDLEGIALDFAILNVMEVGTGTEEVNLGSVLGDPRTLIFRASASESIEAPFDAPVAFSPCGEDPCLEAPEDLNAALAELLGDAIRDVLDDHTHWIPYAFGPAPVRPLADPVGQVPHGLFGAVDVVPTNWRPVDDDGLRCDPVRADGYQRCTATHVPGTGDGQPMLWAATNEDGEEVPLREFVLFWRDGMNLWDDRNAPSWRWSDDDSSVSQARMVPDCIVCDDSYDRGEAGVSHTAPSFSRVLAAIPPHDDLGADGKILRSDDLNAIRFPPDFLAQAPDKLTLAAQNGEQVVIRVIHPGGRARQRAFAMTGYSYDDLFPGFGFPRSALLAPGKAITAWLRPDADAEAGTMVWHDGPTYLRAAGTWGLMTVGPAE</sequence>
<evidence type="ECO:0000313" key="4">
    <source>
        <dbReference type="Proteomes" id="UP000019063"/>
    </source>
</evidence>
<proteinExistence type="predicted"/>
<feature type="region of interest" description="Disordered" evidence="2">
    <location>
        <begin position="812"/>
        <end position="869"/>
    </location>
</feature>
<feature type="region of interest" description="Disordered" evidence="2">
    <location>
        <begin position="715"/>
        <end position="734"/>
    </location>
</feature>
<feature type="region of interest" description="Disordered" evidence="2">
    <location>
        <begin position="1397"/>
        <end position="1425"/>
    </location>
</feature>
<accession>W4HE38</accession>
<gene>
    <name evidence="3" type="ORF">ATO8_19054</name>
</gene>
<dbReference type="PROSITE" id="PS00080">
    <property type="entry name" value="MULTICOPPER_OXIDASE2"/>
    <property type="match status" value="1"/>
</dbReference>
<name>W4HE38_9RHOB</name>
<comment type="caution">
    <text evidence="3">The sequence shown here is derived from an EMBL/GenBank/DDBJ whole genome shotgun (WGS) entry which is preliminary data.</text>
</comment>
<dbReference type="RefSeq" id="WP_043846901.1">
    <property type="nucleotide sequence ID" value="NZ_AQQW01000017.1"/>
</dbReference>
<dbReference type="PATRIC" id="fig|1317118.6.peg.3907"/>
<dbReference type="EMBL" id="AQQW01000017">
    <property type="protein sequence ID" value="ETW11037.1"/>
    <property type="molecule type" value="Genomic_DNA"/>
</dbReference>
<dbReference type="Gene3D" id="2.60.40.420">
    <property type="entry name" value="Cupredoxins - blue copper proteins"/>
    <property type="match status" value="2"/>
</dbReference>
<evidence type="ECO:0000313" key="3">
    <source>
        <dbReference type="EMBL" id="ETW11037.1"/>
    </source>
</evidence>
<dbReference type="InterPro" id="IPR008972">
    <property type="entry name" value="Cupredoxin"/>
</dbReference>
<dbReference type="STRING" id="1379903.ATO8_19054"/>
<dbReference type="Proteomes" id="UP000019063">
    <property type="component" value="Unassembled WGS sequence"/>
</dbReference>
<dbReference type="GO" id="GO:0005507">
    <property type="term" value="F:copper ion binding"/>
    <property type="evidence" value="ECO:0007669"/>
    <property type="project" value="InterPro"/>
</dbReference>
<dbReference type="eggNOG" id="COG2132">
    <property type="taxonomic scope" value="Bacteria"/>
</dbReference>